<dbReference type="SUPFAM" id="SSF49401">
    <property type="entry name" value="Bacterial adhesins"/>
    <property type="match status" value="1"/>
</dbReference>
<evidence type="ECO:0000313" key="7">
    <source>
        <dbReference type="Proteomes" id="UP000093391"/>
    </source>
</evidence>
<dbReference type="PANTHER" id="PTHR33420">
    <property type="entry name" value="FIMBRIAL SUBUNIT ELFA-RELATED"/>
    <property type="match status" value="1"/>
</dbReference>
<sequence length="191" mass="19802">MKKSSGLALVSLLMLSSAAFAVDGTISFNGELVSGTCVPKLEGDAVNGSGNSTATVVLPTLNVAALSKAQATGGLTGFTISLKGSNDTDCAVDGKIATPYFEPEVAKVNSEGRVINTEAATKDAIDIQILNNAQTVINLTDNPATQLSSTATGDADNHEYNYKYYAQYFAKSNEAKAGKVAGTLSYSIIYK</sequence>
<dbReference type="InterPro" id="IPR050263">
    <property type="entry name" value="Bact_Fimbrial_Adh_Pro"/>
</dbReference>
<evidence type="ECO:0000313" key="6">
    <source>
        <dbReference type="EMBL" id="AOA57327.1"/>
    </source>
</evidence>
<accession>A0A1B2LWK9</accession>
<organism evidence="6 7">
    <name type="scientific">Acinetobacter larvae</name>
    <dbReference type="NCBI Taxonomy" id="1789224"/>
    <lineage>
        <taxon>Bacteria</taxon>
        <taxon>Pseudomonadati</taxon>
        <taxon>Pseudomonadota</taxon>
        <taxon>Gammaproteobacteria</taxon>
        <taxon>Moraxellales</taxon>
        <taxon>Moraxellaceae</taxon>
        <taxon>Acinetobacter</taxon>
    </lineage>
</organism>
<evidence type="ECO:0000256" key="2">
    <source>
        <dbReference type="ARBA" id="ARBA00006671"/>
    </source>
</evidence>
<dbReference type="Proteomes" id="UP000093391">
    <property type="component" value="Chromosome"/>
</dbReference>
<evidence type="ECO:0000256" key="1">
    <source>
        <dbReference type="ARBA" id="ARBA00004561"/>
    </source>
</evidence>
<keyword evidence="4" id="KW-0281">Fimbrium</keyword>
<dbReference type="Gene3D" id="2.60.40.1090">
    <property type="entry name" value="Fimbrial-type adhesion domain"/>
    <property type="match status" value="1"/>
</dbReference>
<feature type="signal peptide" evidence="5">
    <location>
        <begin position="1"/>
        <end position="21"/>
    </location>
</feature>
<feature type="chain" id="PRO_5008539812" description="Fimbrial protein" evidence="5">
    <location>
        <begin position="22"/>
        <end position="191"/>
    </location>
</feature>
<evidence type="ECO:0008006" key="8">
    <source>
        <dbReference type="Google" id="ProtNLM"/>
    </source>
</evidence>
<dbReference type="PANTHER" id="PTHR33420:SF3">
    <property type="entry name" value="FIMBRIAL SUBUNIT ELFA"/>
    <property type="match status" value="1"/>
</dbReference>
<dbReference type="GO" id="GO:0009289">
    <property type="term" value="C:pilus"/>
    <property type="evidence" value="ECO:0007669"/>
    <property type="project" value="UniProtKB-SubCell"/>
</dbReference>
<gene>
    <name evidence="6" type="ORF">BFG52_02450</name>
</gene>
<proteinExistence type="inferred from homology"/>
<name>A0A1B2LWK9_9GAMM</name>
<dbReference type="EMBL" id="CP016895">
    <property type="protein sequence ID" value="AOA57327.1"/>
    <property type="molecule type" value="Genomic_DNA"/>
</dbReference>
<dbReference type="OrthoDB" id="6712104at2"/>
<dbReference type="KEGG" id="ala:BFG52_02450"/>
<dbReference type="GO" id="GO:0007155">
    <property type="term" value="P:cell adhesion"/>
    <property type="evidence" value="ECO:0007669"/>
    <property type="project" value="InterPro"/>
</dbReference>
<keyword evidence="3 5" id="KW-0732">Signal</keyword>
<dbReference type="AlphaFoldDB" id="A0A1B2LWK9"/>
<comment type="subcellular location">
    <subcellularLocation>
        <location evidence="1">Fimbrium</location>
    </subcellularLocation>
</comment>
<evidence type="ECO:0000256" key="3">
    <source>
        <dbReference type="ARBA" id="ARBA00022729"/>
    </source>
</evidence>
<comment type="similarity">
    <text evidence="2">Belongs to the fimbrial protein family.</text>
</comment>
<dbReference type="InterPro" id="IPR008966">
    <property type="entry name" value="Adhesion_dom_sf"/>
</dbReference>
<evidence type="ECO:0000256" key="5">
    <source>
        <dbReference type="SAM" id="SignalP"/>
    </source>
</evidence>
<evidence type="ECO:0000256" key="4">
    <source>
        <dbReference type="ARBA" id="ARBA00023263"/>
    </source>
</evidence>
<keyword evidence="7" id="KW-1185">Reference proteome</keyword>
<dbReference type="InterPro" id="IPR036937">
    <property type="entry name" value="Adhesion_dom_fimbrial_sf"/>
</dbReference>
<dbReference type="RefSeq" id="WP_067552159.1">
    <property type="nucleotide sequence ID" value="NZ_CP016895.1"/>
</dbReference>
<dbReference type="STRING" id="1789224.BFG52_02450"/>
<reference evidence="6 7" key="1">
    <citation type="submission" date="2016-08" db="EMBL/GenBank/DDBJ databases">
        <authorList>
            <person name="Seilhamer J.J."/>
        </authorList>
    </citation>
    <scope>NUCLEOTIDE SEQUENCE [LARGE SCALE GENOMIC DNA]</scope>
    <source>
        <strain evidence="6 7">BRTC-1</strain>
    </source>
</reference>
<protein>
    <recommendedName>
        <fullName evidence="8">Fimbrial protein</fullName>
    </recommendedName>
</protein>